<dbReference type="InterPro" id="IPR013525">
    <property type="entry name" value="ABC2_TM"/>
</dbReference>
<comment type="subcellular location">
    <subcellularLocation>
        <location evidence="1">Cell membrane</location>
        <topology evidence="1">Multi-pass membrane protein</topology>
    </subcellularLocation>
</comment>
<dbReference type="PANTHER" id="PTHR30294:SF29">
    <property type="entry name" value="MULTIDRUG ABC TRANSPORTER PERMEASE YBHS-RELATED"/>
    <property type="match status" value="1"/>
</dbReference>
<evidence type="ECO:0000256" key="6">
    <source>
        <dbReference type="SAM" id="Phobius"/>
    </source>
</evidence>
<feature type="transmembrane region" description="Helical" evidence="6">
    <location>
        <begin position="140"/>
        <end position="160"/>
    </location>
</feature>
<feature type="domain" description="ABC-2 type transporter transmembrane" evidence="7">
    <location>
        <begin position="88"/>
        <end position="219"/>
    </location>
</feature>
<feature type="transmembrane region" description="Helical" evidence="6">
    <location>
        <begin position="87"/>
        <end position="108"/>
    </location>
</feature>
<proteinExistence type="predicted"/>
<feature type="transmembrane region" description="Helical" evidence="6">
    <location>
        <begin position="172"/>
        <end position="194"/>
    </location>
</feature>
<dbReference type="STRING" id="575540.Isop_3011"/>
<feature type="transmembrane region" description="Helical" evidence="6">
    <location>
        <begin position="42"/>
        <end position="67"/>
    </location>
</feature>
<dbReference type="GO" id="GO:0140359">
    <property type="term" value="F:ABC-type transporter activity"/>
    <property type="evidence" value="ECO:0007669"/>
    <property type="project" value="InterPro"/>
</dbReference>
<evidence type="ECO:0000256" key="3">
    <source>
        <dbReference type="ARBA" id="ARBA00022692"/>
    </source>
</evidence>
<keyword evidence="3 6" id="KW-0812">Transmembrane</keyword>
<dbReference type="HOGENOM" id="CLU_081003_0_1_0"/>
<dbReference type="Pfam" id="PF12698">
    <property type="entry name" value="ABC2_membrane_3"/>
    <property type="match status" value="1"/>
</dbReference>
<evidence type="ECO:0000256" key="2">
    <source>
        <dbReference type="ARBA" id="ARBA00022475"/>
    </source>
</evidence>
<dbReference type="PANTHER" id="PTHR30294">
    <property type="entry name" value="MEMBRANE COMPONENT OF ABC TRANSPORTER YHHJ-RELATED"/>
    <property type="match status" value="1"/>
</dbReference>
<keyword evidence="4 6" id="KW-1133">Transmembrane helix</keyword>
<reference key="1">
    <citation type="submission" date="2010-11" db="EMBL/GenBank/DDBJ databases">
        <title>The complete sequence of chromosome of Isophaera pallida ATCC 43644.</title>
        <authorList>
            <consortium name="US DOE Joint Genome Institute (JGI-PGF)"/>
            <person name="Lucas S."/>
            <person name="Copeland A."/>
            <person name="Lapidus A."/>
            <person name="Bruce D."/>
            <person name="Goodwin L."/>
            <person name="Pitluck S."/>
            <person name="Kyrpides N."/>
            <person name="Mavromatis K."/>
            <person name="Pagani I."/>
            <person name="Ivanova N."/>
            <person name="Saunders E."/>
            <person name="Brettin T."/>
            <person name="Detter J.C."/>
            <person name="Han C."/>
            <person name="Tapia R."/>
            <person name="Land M."/>
            <person name="Hauser L."/>
            <person name="Markowitz V."/>
            <person name="Cheng J.-F."/>
            <person name="Hugenholtz P."/>
            <person name="Woyke T."/>
            <person name="Wu D."/>
            <person name="Eisen J.A."/>
        </authorList>
    </citation>
    <scope>NUCLEOTIDE SEQUENCE</scope>
    <source>
        <strain>ATCC 43644</strain>
    </source>
</reference>
<feature type="transmembrane region" description="Helical" evidence="6">
    <location>
        <begin position="259"/>
        <end position="276"/>
    </location>
</feature>
<dbReference type="InterPro" id="IPR051449">
    <property type="entry name" value="ABC-2_transporter_component"/>
</dbReference>
<dbReference type="Proteomes" id="UP000008631">
    <property type="component" value="Chromosome"/>
</dbReference>
<evidence type="ECO:0000313" key="8">
    <source>
        <dbReference type="EMBL" id="ADV63576.1"/>
    </source>
</evidence>
<sequence length="282" mass="30903">MMSAASSPRPPTQQRAVLGVIRILVLIGPGMRHVPALALRELGAYFASPLAYLVLIAIQILAFFNFWQLVERLKLGPVFVAGLSDPLNTYLSSSVQFWVTLMFALPALTMRLVAEEKRQGTLEGLLTAPIEEYEITLGKFAAGWVMALTLLLPYLIYLPFLHANYPFDTGPILSLLIGLATLSMMFTAIGLFFSALAASQVVAGIWTFATMFALTVLALFAHASAVNTRSEWAEVLEFLAVIHQLGEFGAGRLDPRLPALHLSVTVLLLFLTTLSLRNQRGR</sequence>
<evidence type="ECO:0000256" key="5">
    <source>
        <dbReference type="ARBA" id="ARBA00023136"/>
    </source>
</evidence>
<gene>
    <name evidence="8" type="ordered locus">Isop_3011</name>
</gene>
<reference evidence="8 9" key="2">
    <citation type="journal article" date="2011" name="Stand. Genomic Sci.">
        <title>Complete genome sequence of Isosphaera pallida type strain (IS1B).</title>
        <authorList>
            <consortium name="US DOE Joint Genome Institute (JGI-PGF)"/>
            <person name="Goker M."/>
            <person name="Cleland D."/>
            <person name="Saunders E."/>
            <person name="Lapidus A."/>
            <person name="Nolan M."/>
            <person name="Lucas S."/>
            <person name="Hammon N."/>
            <person name="Deshpande S."/>
            <person name="Cheng J.F."/>
            <person name="Tapia R."/>
            <person name="Han C."/>
            <person name="Goodwin L."/>
            <person name="Pitluck S."/>
            <person name="Liolios K."/>
            <person name="Pagani I."/>
            <person name="Ivanova N."/>
            <person name="Mavromatis K."/>
            <person name="Pati A."/>
            <person name="Chen A."/>
            <person name="Palaniappan K."/>
            <person name="Land M."/>
            <person name="Hauser L."/>
            <person name="Chang Y.J."/>
            <person name="Jeffries C.D."/>
            <person name="Detter J.C."/>
            <person name="Beck B."/>
            <person name="Woyke T."/>
            <person name="Bristow J."/>
            <person name="Eisen J.A."/>
            <person name="Markowitz V."/>
            <person name="Hugenholtz P."/>
            <person name="Kyrpides N.C."/>
            <person name="Klenk H.P."/>
        </authorList>
    </citation>
    <scope>NUCLEOTIDE SEQUENCE [LARGE SCALE GENOMIC DNA]</scope>
    <source>
        <strain evidence="9">ATCC 43644 / DSM 9630 / IS1B</strain>
    </source>
</reference>
<keyword evidence="5 6" id="KW-0472">Membrane</keyword>
<evidence type="ECO:0000256" key="4">
    <source>
        <dbReference type="ARBA" id="ARBA00022989"/>
    </source>
</evidence>
<dbReference type="RefSeq" id="WP_013565864.1">
    <property type="nucleotide sequence ID" value="NC_014962.1"/>
</dbReference>
<name>E8R2S9_ISOPI</name>
<evidence type="ECO:0000256" key="1">
    <source>
        <dbReference type="ARBA" id="ARBA00004651"/>
    </source>
</evidence>
<dbReference type="GO" id="GO:0005886">
    <property type="term" value="C:plasma membrane"/>
    <property type="evidence" value="ECO:0007669"/>
    <property type="project" value="UniProtKB-SubCell"/>
</dbReference>
<accession>E8R2S9</accession>
<dbReference type="AlphaFoldDB" id="E8R2S9"/>
<evidence type="ECO:0000259" key="7">
    <source>
        <dbReference type="Pfam" id="PF12698"/>
    </source>
</evidence>
<evidence type="ECO:0000313" key="9">
    <source>
        <dbReference type="Proteomes" id="UP000008631"/>
    </source>
</evidence>
<keyword evidence="9" id="KW-1185">Reference proteome</keyword>
<keyword evidence="2" id="KW-1003">Cell membrane</keyword>
<dbReference type="KEGG" id="ipa:Isop_3011"/>
<organism evidence="8 9">
    <name type="scientific">Isosphaera pallida (strain ATCC 43644 / DSM 9630 / IS1B)</name>
    <dbReference type="NCBI Taxonomy" id="575540"/>
    <lineage>
        <taxon>Bacteria</taxon>
        <taxon>Pseudomonadati</taxon>
        <taxon>Planctomycetota</taxon>
        <taxon>Planctomycetia</taxon>
        <taxon>Isosphaerales</taxon>
        <taxon>Isosphaeraceae</taxon>
        <taxon>Isosphaera</taxon>
    </lineage>
</organism>
<feature type="transmembrane region" description="Helical" evidence="6">
    <location>
        <begin position="201"/>
        <end position="223"/>
    </location>
</feature>
<protein>
    <submittedName>
        <fullName evidence="8">ABC-type transport system involved in gliding motility, permease component</fullName>
    </submittedName>
</protein>
<dbReference type="EMBL" id="CP002353">
    <property type="protein sequence ID" value="ADV63576.1"/>
    <property type="molecule type" value="Genomic_DNA"/>
</dbReference>
<dbReference type="eggNOG" id="COG1277">
    <property type="taxonomic scope" value="Bacteria"/>
</dbReference>
<dbReference type="InParanoid" id="E8R2S9"/>